<dbReference type="InterPro" id="IPR036188">
    <property type="entry name" value="FAD/NAD-bd_sf"/>
</dbReference>
<evidence type="ECO:0000256" key="2">
    <source>
        <dbReference type="ARBA" id="ARBA00022630"/>
    </source>
</evidence>
<evidence type="ECO:0000313" key="6">
    <source>
        <dbReference type="Proteomes" id="UP001482620"/>
    </source>
</evidence>
<evidence type="ECO:0000259" key="4">
    <source>
        <dbReference type="Pfam" id="PF01593"/>
    </source>
</evidence>
<dbReference type="InterPro" id="IPR002937">
    <property type="entry name" value="Amino_oxidase"/>
</dbReference>
<protein>
    <submittedName>
        <fullName evidence="5">Lysine-specific histone demethylase 1B</fullName>
    </submittedName>
</protein>
<comment type="cofactor">
    <cofactor evidence="1">
        <name>FAD</name>
        <dbReference type="ChEBI" id="CHEBI:57692"/>
    </cofactor>
</comment>
<evidence type="ECO:0000256" key="1">
    <source>
        <dbReference type="ARBA" id="ARBA00001974"/>
    </source>
</evidence>
<evidence type="ECO:0000313" key="5">
    <source>
        <dbReference type="EMBL" id="MEQ2238554.1"/>
    </source>
</evidence>
<comment type="caution">
    <text evidence="5">The sequence shown here is derived from an EMBL/GenBank/DDBJ whole genome shotgun (WGS) entry which is preliminary data.</text>
</comment>
<dbReference type="Gene3D" id="3.90.660.10">
    <property type="match status" value="1"/>
</dbReference>
<evidence type="ECO:0000256" key="3">
    <source>
        <dbReference type="ARBA" id="ARBA00022827"/>
    </source>
</evidence>
<gene>
    <name evidence="5" type="primary">KDM1B_2</name>
    <name evidence="5" type="ORF">ILYODFUR_034221</name>
</gene>
<dbReference type="Proteomes" id="UP001482620">
    <property type="component" value="Unassembled WGS sequence"/>
</dbReference>
<dbReference type="EMBL" id="JAHRIQ010052428">
    <property type="protein sequence ID" value="MEQ2238554.1"/>
    <property type="molecule type" value="Genomic_DNA"/>
</dbReference>
<feature type="domain" description="Amine oxidase" evidence="4">
    <location>
        <begin position="3"/>
        <end position="106"/>
    </location>
</feature>
<dbReference type="SUPFAM" id="SSF54373">
    <property type="entry name" value="FAD-linked reductases, C-terminal domain"/>
    <property type="match status" value="1"/>
</dbReference>
<proteinExistence type="predicted"/>
<organism evidence="5 6">
    <name type="scientific">Ilyodon furcidens</name>
    <name type="common">goldbreast splitfin</name>
    <dbReference type="NCBI Taxonomy" id="33524"/>
    <lineage>
        <taxon>Eukaryota</taxon>
        <taxon>Metazoa</taxon>
        <taxon>Chordata</taxon>
        <taxon>Craniata</taxon>
        <taxon>Vertebrata</taxon>
        <taxon>Euteleostomi</taxon>
        <taxon>Actinopterygii</taxon>
        <taxon>Neopterygii</taxon>
        <taxon>Teleostei</taxon>
        <taxon>Neoteleostei</taxon>
        <taxon>Acanthomorphata</taxon>
        <taxon>Ovalentaria</taxon>
        <taxon>Atherinomorphae</taxon>
        <taxon>Cyprinodontiformes</taxon>
        <taxon>Goodeidae</taxon>
        <taxon>Ilyodon</taxon>
    </lineage>
</organism>
<keyword evidence="3" id="KW-0274">FAD</keyword>
<dbReference type="PANTHER" id="PTHR10742">
    <property type="entry name" value="FLAVIN MONOAMINE OXIDASE"/>
    <property type="match status" value="1"/>
</dbReference>
<dbReference type="Pfam" id="PF01593">
    <property type="entry name" value="Amino_oxidase"/>
    <property type="match status" value="1"/>
</dbReference>
<keyword evidence="2" id="KW-0285">Flavoprotein</keyword>
<dbReference type="PANTHER" id="PTHR10742:SF410">
    <property type="entry name" value="LYSINE-SPECIFIC HISTONE DEMETHYLASE 2"/>
    <property type="match status" value="1"/>
</dbReference>
<sequence>MSGDAVSAVGELEDLEVVDECMKVLRELFKEQEVPDPLNYFVTHWNKDVWSQMSYSFVKTGGSGEAYDILAEDVQGKVFFAGEATNRHFPQTVTGAYLSGVREASKMAAV</sequence>
<keyword evidence="6" id="KW-1185">Reference proteome</keyword>
<name>A0ABV0U0Q5_9TELE</name>
<dbReference type="Gene3D" id="3.50.50.60">
    <property type="entry name" value="FAD/NAD(P)-binding domain"/>
    <property type="match status" value="1"/>
</dbReference>
<dbReference type="InterPro" id="IPR050281">
    <property type="entry name" value="Flavin_monoamine_oxidase"/>
</dbReference>
<dbReference type="SUPFAM" id="SSF51905">
    <property type="entry name" value="FAD/NAD(P)-binding domain"/>
    <property type="match status" value="1"/>
</dbReference>
<accession>A0ABV0U0Q5</accession>
<reference evidence="5 6" key="1">
    <citation type="submission" date="2021-06" db="EMBL/GenBank/DDBJ databases">
        <authorList>
            <person name="Palmer J.M."/>
        </authorList>
    </citation>
    <scope>NUCLEOTIDE SEQUENCE [LARGE SCALE GENOMIC DNA]</scope>
    <source>
        <strain evidence="6">if_2019</strain>
        <tissue evidence="5">Muscle</tissue>
    </source>
</reference>